<organism evidence="1 2">
    <name type="scientific">Stentor coeruleus</name>
    <dbReference type="NCBI Taxonomy" id="5963"/>
    <lineage>
        <taxon>Eukaryota</taxon>
        <taxon>Sar</taxon>
        <taxon>Alveolata</taxon>
        <taxon>Ciliophora</taxon>
        <taxon>Postciliodesmatophora</taxon>
        <taxon>Heterotrichea</taxon>
        <taxon>Heterotrichida</taxon>
        <taxon>Stentoridae</taxon>
        <taxon>Stentor</taxon>
    </lineage>
</organism>
<dbReference type="EMBL" id="MPUH01000144">
    <property type="protein sequence ID" value="OMJ88700.1"/>
    <property type="molecule type" value="Genomic_DNA"/>
</dbReference>
<accession>A0A1R2CIB9</accession>
<comment type="caution">
    <text evidence="1">The sequence shown here is derived from an EMBL/GenBank/DDBJ whole genome shotgun (WGS) entry which is preliminary data.</text>
</comment>
<dbReference type="SUPFAM" id="SSF48403">
    <property type="entry name" value="Ankyrin repeat"/>
    <property type="match status" value="1"/>
</dbReference>
<gene>
    <name evidence="1" type="ORF">SteCoe_9323</name>
</gene>
<evidence type="ECO:0000313" key="1">
    <source>
        <dbReference type="EMBL" id="OMJ88700.1"/>
    </source>
</evidence>
<reference evidence="1 2" key="1">
    <citation type="submission" date="2016-11" db="EMBL/GenBank/DDBJ databases">
        <title>The macronuclear genome of Stentor coeruleus: a giant cell with tiny introns.</title>
        <authorList>
            <person name="Slabodnick M."/>
            <person name="Ruby J.G."/>
            <person name="Reiff S.B."/>
            <person name="Swart E.C."/>
            <person name="Gosai S."/>
            <person name="Prabakaran S."/>
            <person name="Witkowska E."/>
            <person name="Larue G.E."/>
            <person name="Fisher S."/>
            <person name="Freeman R.M."/>
            <person name="Gunawardena J."/>
            <person name="Chu W."/>
            <person name="Stover N.A."/>
            <person name="Gregory B.D."/>
            <person name="Nowacki M."/>
            <person name="Derisi J."/>
            <person name="Roy S.W."/>
            <person name="Marshall W.F."/>
            <person name="Sood P."/>
        </authorList>
    </citation>
    <scope>NUCLEOTIDE SEQUENCE [LARGE SCALE GENOMIC DNA]</scope>
    <source>
        <strain evidence="1">WM001</strain>
    </source>
</reference>
<dbReference type="Pfam" id="PF13637">
    <property type="entry name" value="Ank_4"/>
    <property type="match status" value="1"/>
</dbReference>
<sequence>MGCCQTQGKIPQENIIIDKLKAAIESNSPEKIAICMGMLQKLAKGTSFTVDSPIFIVKEVSLNSLAYAMTLGNAKAFKCLYEEFKASVVEMEKILLETEITSLDIICQKGYTELLLYYIPIYLQYNTSFPNAKPNNLTMDFDKTVEPTPRNIYTPVQKACDLGNISILISIHNYFKNKPYKPYTLDIDYQEEASGENCFLIACRNGNYQMIKFLFEVVKTDSSVKNKNGESAINICLAACKRNPNRIYLECLIYLVEVAKVDIKYQYEESLLLAQDKEIIQYFERQLKNLGINVDKQSVEKINIIKQMPIPKTDLEVQLDDENEFNIRDYVGDDMDRSALSSIANFESHLEPFISVIGNNLSILKPAFK</sequence>
<dbReference type="AlphaFoldDB" id="A0A1R2CIB9"/>
<dbReference type="Gene3D" id="1.25.40.20">
    <property type="entry name" value="Ankyrin repeat-containing domain"/>
    <property type="match status" value="1"/>
</dbReference>
<proteinExistence type="predicted"/>
<name>A0A1R2CIB9_9CILI</name>
<protein>
    <recommendedName>
        <fullName evidence="3">Ankyrin repeat protein</fullName>
    </recommendedName>
</protein>
<keyword evidence="2" id="KW-1185">Reference proteome</keyword>
<evidence type="ECO:0000313" key="2">
    <source>
        <dbReference type="Proteomes" id="UP000187209"/>
    </source>
</evidence>
<dbReference type="InterPro" id="IPR002110">
    <property type="entry name" value="Ankyrin_rpt"/>
</dbReference>
<dbReference type="Proteomes" id="UP000187209">
    <property type="component" value="Unassembled WGS sequence"/>
</dbReference>
<dbReference type="InterPro" id="IPR036770">
    <property type="entry name" value="Ankyrin_rpt-contain_sf"/>
</dbReference>
<evidence type="ECO:0008006" key="3">
    <source>
        <dbReference type="Google" id="ProtNLM"/>
    </source>
</evidence>